<dbReference type="EC" id="3.2.1.23" evidence="4"/>
<dbReference type="Gene3D" id="3.20.20.80">
    <property type="entry name" value="Glycosidases"/>
    <property type="match status" value="2"/>
</dbReference>
<keyword evidence="6" id="KW-0964">Secreted</keyword>
<organism evidence="13 14">
    <name type="scientific">Handroanthus impetiginosus</name>
    <dbReference type="NCBI Taxonomy" id="429701"/>
    <lineage>
        <taxon>Eukaryota</taxon>
        <taxon>Viridiplantae</taxon>
        <taxon>Streptophyta</taxon>
        <taxon>Embryophyta</taxon>
        <taxon>Tracheophyta</taxon>
        <taxon>Spermatophyta</taxon>
        <taxon>Magnoliopsida</taxon>
        <taxon>eudicotyledons</taxon>
        <taxon>Gunneridae</taxon>
        <taxon>Pentapetalae</taxon>
        <taxon>asterids</taxon>
        <taxon>lamiids</taxon>
        <taxon>Lamiales</taxon>
        <taxon>Bignoniaceae</taxon>
        <taxon>Crescentiina</taxon>
        <taxon>Tabebuia alliance</taxon>
        <taxon>Handroanthus</taxon>
    </lineage>
</organism>
<dbReference type="Pfam" id="PF17834">
    <property type="entry name" value="GHD"/>
    <property type="match status" value="1"/>
</dbReference>
<dbReference type="PANTHER" id="PTHR23421">
    <property type="entry name" value="BETA-GALACTOSIDASE RELATED"/>
    <property type="match status" value="1"/>
</dbReference>
<feature type="domain" description="SUEL-type lectin" evidence="12">
    <location>
        <begin position="646"/>
        <end position="729"/>
    </location>
</feature>
<dbReference type="InterPro" id="IPR008979">
    <property type="entry name" value="Galactose-bd-like_sf"/>
</dbReference>
<dbReference type="GO" id="GO:0004565">
    <property type="term" value="F:beta-galactosidase activity"/>
    <property type="evidence" value="ECO:0007669"/>
    <property type="project" value="UniProtKB-EC"/>
</dbReference>
<comment type="caution">
    <text evidence="13">The sequence shown here is derived from an EMBL/GenBank/DDBJ whole genome shotgun (WGS) entry which is preliminary data.</text>
</comment>
<evidence type="ECO:0000256" key="6">
    <source>
        <dbReference type="ARBA" id="ARBA00022525"/>
    </source>
</evidence>
<dbReference type="FunFam" id="2.60.120.260:FF:000142">
    <property type="entry name" value="Beta-galactosidase"/>
    <property type="match status" value="1"/>
</dbReference>
<dbReference type="Pfam" id="PF01301">
    <property type="entry name" value="Glyco_hydro_35"/>
    <property type="match status" value="1"/>
</dbReference>
<dbReference type="Pfam" id="PF02140">
    <property type="entry name" value="SUEL_Lectin"/>
    <property type="match status" value="1"/>
</dbReference>
<evidence type="ECO:0000256" key="10">
    <source>
        <dbReference type="ARBA" id="ARBA00023295"/>
    </source>
</evidence>
<comment type="subcellular location">
    <subcellularLocation>
        <location evidence="2">Secreted</location>
        <location evidence="2">Extracellular space</location>
        <location evidence="2">Apoplast</location>
    </subcellularLocation>
</comment>
<dbReference type="InterPro" id="IPR000922">
    <property type="entry name" value="Lectin_gal-bd_dom"/>
</dbReference>
<dbReference type="Proteomes" id="UP000231279">
    <property type="component" value="Unassembled WGS sequence"/>
</dbReference>
<dbReference type="SUPFAM" id="SSF51445">
    <property type="entry name" value="(Trans)glycosidases"/>
    <property type="match status" value="1"/>
</dbReference>
<keyword evidence="14" id="KW-1185">Reference proteome</keyword>
<reference evidence="14" key="1">
    <citation type="journal article" date="2018" name="Gigascience">
        <title>Genome assembly of the Pink Ipe (Handroanthus impetiginosus, Bignoniaceae), a highly valued, ecologically keystone Neotropical timber forest tree.</title>
        <authorList>
            <person name="Silva-Junior O.B."/>
            <person name="Grattapaglia D."/>
            <person name="Novaes E."/>
            <person name="Collevatti R.G."/>
        </authorList>
    </citation>
    <scope>NUCLEOTIDE SEQUENCE [LARGE SCALE GENOMIC DNA]</scope>
    <source>
        <strain evidence="14">cv. UFG-1</strain>
    </source>
</reference>
<dbReference type="PRINTS" id="PR00742">
    <property type="entry name" value="GLHYDRLASE35"/>
</dbReference>
<dbReference type="GO" id="GO:0005975">
    <property type="term" value="P:carbohydrate metabolic process"/>
    <property type="evidence" value="ECO:0007669"/>
    <property type="project" value="InterPro"/>
</dbReference>
<dbReference type="FunFam" id="2.60.120.260:FF:000050">
    <property type="entry name" value="Beta-galactosidase"/>
    <property type="match status" value="1"/>
</dbReference>
<evidence type="ECO:0000256" key="7">
    <source>
        <dbReference type="ARBA" id="ARBA00022729"/>
    </source>
</evidence>
<protein>
    <recommendedName>
        <fullName evidence="4">beta-galactosidase</fullName>
        <ecNumber evidence="4">3.2.1.23</ecNumber>
    </recommendedName>
</protein>
<evidence type="ECO:0000256" key="9">
    <source>
        <dbReference type="ARBA" id="ARBA00023180"/>
    </source>
</evidence>
<dbReference type="FunFam" id="2.60.120.740:FF:000002">
    <property type="entry name" value="Beta-galactosidase"/>
    <property type="match status" value="1"/>
</dbReference>
<keyword evidence="9" id="KW-0325">Glycoprotein</keyword>
<dbReference type="OrthoDB" id="1657402at2759"/>
<comment type="similarity">
    <text evidence="3 11">Belongs to the glycosyl hydrolase 35 family.</text>
</comment>
<dbReference type="Pfam" id="PF21467">
    <property type="entry name" value="BetaGal_gal-bd"/>
    <property type="match status" value="1"/>
</dbReference>
<comment type="catalytic activity">
    <reaction evidence="1">
        <text>Hydrolysis of terminal non-reducing beta-D-galactose residues in beta-D-galactosides.</text>
        <dbReference type="EC" id="3.2.1.23"/>
    </reaction>
</comment>
<evidence type="ECO:0000256" key="2">
    <source>
        <dbReference type="ARBA" id="ARBA00004271"/>
    </source>
</evidence>
<evidence type="ECO:0000256" key="5">
    <source>
        <dbReference type="ARBA" id="ARBA00022523"/>
    </source>
</evidence>
<gene>
    <name evidence="13" type="ORF">CDL12_10286</name>
</gene>
<keyword evidence="5" id="KW-0052">Apoplast</keyword>
<name>A0A2G9HHR7_9LAMI</name>
<keyword evidence="8 13" id="KW-0378">Hydrolase</keyword>
<dbReference type="InterPro" id="IPR017853">
    <property type="entry name" value="GH"/>
</dbReference>
<dbReference type="STRING" id="429701.A0A2G9HHR7"/>
<proteinExistence type="inferred from homology"/>
<evidence type="ECO:0000256" key="3">
    <source>
        <dbReference type="ARBA" id="ARBA00009809"/>
    </source>
</evidence>
<evidence type="ECO:0000256" key="8">
    <source>
        <dbReference type="ARBA" id="ARBA00022801"/>
    </source>
</evidence>
<sequence>MWPSLISKAKQGGLDAIDTYVFWNLHEPQPGQYDFSGRRDIVRFIKEIQAQGLYVCLRIGPYIESEWSYGGLPFWLHDVPDIVYRTDNEPFKIENEYQNVEKAFYDEGPRYVRWAAKMAVGLETGVPWVMCKQDDAPDPVINACNGLRCGETFAGPNSPNKPAIWTENWTHFYDVYGNITKIRSAKDIAYQVALFIVKMNGSYINYYMYHGGTNFGRTSAAFVITSYYDQAPLDEYGLIRQPKWGHLKELHAAVKLCSQTLLYGQRSNFTLGALQAYVYSGDNGECAAFLVNTDGVNDRTVQFLNQTYQLPPKSISILPDCKTVAFNTAKVSTQSGTRTRQPAVKLDSPEKWEEWNEAIPVFDDTSLKSDSLLEQMNTTKDMSDYLWYTASYQQSEDSHAVITVNSRGHVLRAFVNGVIIGSSHGFFRNQSFTLETTIPLNSGVNNISLLSIMVGLPDSGAHMERKAAGLQTVSIQENQVVKDLTNYSWGYQVGLLGERLQLYAKEGSSQAQWSNFNSCSQPLTWYKSKFDAPEGSDPVALNLGSMGKGEAWINGQSVGRYWMSFRNPDGTPAQTWYHIPRSFLKPTDNLLVLFEEEIGNPLNISVDTVSITKICGHVSDSSPPPVVSWRRGTLMENKNQKRHGRRPKVQLRCPPNKSISKILFASFGSPLGDCNNYAAGSCHSANSTAVVEKVCLGKKMCSIPWSYKKFGGNPCPGIPKSLLVEAQCQ</sequence>
<dbReference type="InterPro" id="IPR041392">
    <property type="entry name" value="GHD"/>
</dbReference>
<evidence type="ECO:0000256" key="1">
    <source>
        <dbReference type="ARBA" id="ARBA00001412"/>
    </source>
</evidence>
<dbReference type="EMBL" id="NKXS01001744">
    <property type="protein sequence ID" value="PIN17054.1"/>
    <property type="molecule type" value="Genomic_DNA"/>
</dbReference>
<evidence type="ECO:0000256" key="4">
    <source>
        <dbReference type="ARBA" id="ARBA00012756"/>
    </source>
</evidence>
<evidence type="ECO:0000256" key="11">
    <source>
        <dbReference type="RuleBase" id="RU003679"/>
    </source>
</evidence>
<dbReference type="InterPro" id="IPR048913">
    <property type="entry name" value="BetaGal_gal-bd"/>
</dbReference>
<dbReference type="PROSITE" id="PS50228">
    <property type="entry name" value="SUEL_LECTIN"/>
    <property type="match status" value="1"/>
</dbReference>
<dbReference type="Gene3D" id="2.60.120.260">
    <property type="entry name" value="Galactose-binding domain-like"/>
    <property type="match status" value="1"/>
</dbReference>
<dbReference type="GO" id="GO:0030246">
    <property type="term" value="F:carbohydrate binding"/>
    <property type="evidence" value="ECO:0007669"/>
    <property type="project" value="InterPro"/>
</dbReference>
<evidence type="ECO:0000313" key="13">
    <source>
        <dbReference type="EMBL" id="PIN17054.1"/>
    </source>
</evidence>
<dbReference type="GO" id="GO:0048046">
    <property type="term" value="C:apoplast"/>
    <property type="evidence" value="ECO:0007669"/>
    <property type="project" value="UniProtKB-SubCell"/>
</dbReference>
<dbReference type="SUPFAM" id="SSF49785">
    <property type="entry name" value="Galactose-binding domain-like"/>
    <property type="match status" value="2"/>
</dbReference>
<dbReference type="InterPro" id="IPR043159">
    <property type="entry name" value="Lectin_gal-bd_sf"/>
</dbReference>
<accession>A0A2G9HHR7</accession>
<dbReference type="Gene3D" id="2.60.120.740">
    <property type="match status" value="1"/>
</dbReference>
<dbReference type="AlphaFoldDB" id="A0A2G9HHR7"/>
<dbReference type="CDD" id="cd22842">
    <property type="entry name" value="Gal_Rha_Lectin_BGal"/>
    <property type="match status" value="1"/>
</dbReference>
<dbReference type="InterPro" id="IPR001944">
    <property type="entry name" value="Glycoside_Hdrlase_35"/>
</dbReference>
<keyword evidence="10 13" id="KW-0326">Glycosidase</keyword>
<dbReference type="InterPro" id="IPR031330">
    <property type="entry name" value="Gly_Hdrlase_35_cat"/>
</dbReference>
<keyword evidence="7" id="KW-0732">Signal</keyword>
<evidence type="ECO:0000259" key="12">
    <source>
        <dbReference type="PROSITE" id="PS50228"/>
    </source>
</evidence>
<evidence type="ECO:0000313" key="14">
    <source>
        <dbReference type="Proteomes" id="UP000231279"/>
    </source>
</evidence>